<protein>
    <submittedName>
        <fullName evidence="1">Uncharacterized protein</fullName>
    </submittedName>
</protein>
<dbReference type="EMBL" id="JAVFCB010000015">
    <property type="protein sequence ID" value="MDQ4215816.1"/>
    <property type="molecule type" value="Genomic_DNA"/>
</dbReference>
<evidence type="ECO:0000313" key="2">
    <source>
        <dbReference type="Proteomes" id="UP001230289"/>
    </source>
</evidence>
<name>A0ABU0XKY7_9MICO</name>
<dbReference type="Proteomes" id="UP001230289">
    <property type="component" value="Unassembled WGS sequence"/>
</dbReference>
<sequence length="41" mass="4221">MTFYAYDAAVDSDGIRRELLPIDRFGDAAPSSAGTAGEAAA</sequence>
<proteinExistence type="predicted"/>
<gene>
    <name evidence="1" type="ORF">RBR11_18015</name>
</gene>
<dbReference type="RefSeq" id="WP_308490767.1">
    <property type="nucleotide sequence ID" value="NZ_JAVFCB010000015.1"/>
</dbReference>
<evidence type="ECO:0000313" key="1">
    <source>
        <dbReference type="EMBL" id="MDQ4215816.1"/>
    </source>
</evidence>
<keyword evidence="2" id="KW-1185">Reference proteome</keyword>
<comment type="caution">
    <text evidence="1">The sequence shown here is derived from an EMBL/GenBank/DDBJ whole genome shotgun (WGS) entry which is preliminary data.</text>
</comment>
<organism evidence="1 2">
    <name type="scientific">Microbacterium capsulatum</name>
    <dbReference type="NCBI Taxonomy" id="3041921"/>
    <lineage>
        <taxon>Bacteria</taxon>
        <taxon>Bacillati</taxon>
        <taxon>Actinomycetota</taxon>
        <taxon>Actinomycetes</taxon>
        <taxon>Micrococcales</taxon>
        <taxon>Microbacteriaceae</taxon>
        <taxon>Microbacterium</taxon>
    </lineage>
</organism>
<accession>A0ABU0XKY7</accession>
<reference evidence="1 2" key="1">
    <citation type="submission" date="2023-08" db="EMBL/GenBank/DDBJ databases">
        <title>Microbacterium sp. nov., isolated from a waste landfill.</title>
        <authorList>
            <person name="Wen W."/>
        </authorList>
    </citation>
    <scope>NUCLEOTIDE SEQUENCE [LARGE SCALE GENOMIC DNA]</scope>
    <source>
        <strain evidence="1 2">ASV81</strain>
    </source>
</reference>